<dbReference type="InterPro" id="IPR004393">
    <property type="entry name" value="NadC"/>
</dbReference>
<dbReference type="PANTHER" id="PTHR32179:SF3">
    <property type="entry name" value="NICOTINATE-NUCLEOTIDE PYROPHOSPHORYLASE [CARBOXYLATING]"/>
    <property type="match status" value="1"/>
</dbReference>
<dbReference type="Gene3D" id="3.20.20.70">
    <property type="entry name" value="Aldolase class I"/>
    <property type="match status" value="1"/>
</dbReference>
<dbReference type="Pfam" id="PF02749">
    <property type="entry name" value="QRPTase_N"/>
    <property type="match status" value="1"/>
</dbReference>
<dbReference type="CDD" id="cd01572">
    <property type="entry name" value="QPRTase"/>
    <property type="match status" value="1"/>
</dbReference>
<evidence type="ECO:0000256" key="7">
    <source>
        <dbReference type="ARBA" id="ARBA00022676"/>
    </source>
</evidence>
<comment type="catalytic activity">
    <reaction evidence="10">
        <text>nicotinate beta-D-ribonucleotide + CO2 + diphosphate = quinolinate + 5-phospho-alpha-D-ribose 1-diphosphate + 2 H(+)</text>
        <dbReference type="Rhea" id="RHEA:12733"/>
        <dbReference type="ChEBI" id="CHEBI:15378"/>
        <dbReference type="ChEBI" id="CHEBI:16526"/>
        <dbReference type="ChEBI" id="CHEBI:29959"/>
        <dbReference type="ChEBI" id="CHEBI:33019"/>
        <dbReference type="ChEBI" id="CHEBI:57502"/>
        <dbReference type="ChEBI" id="CHEBI:58017"/>
        <dbReference type="EC" id="2.4.2.19"/>
    </reaction>
</comment>
<dbReference type="GO" id="GO:0034213">
    <property type="term" value="P:quinolinate catabolic process"/>
    <property type="evidence" value="ECO:0007669"/>
    <property type="project" value="TreeGrafter"/>
</dbReference>
<dbReference type="FunFam" id="3.20.20.70:FF:000030">
    <property type="entry name" value="Nicotinate-nucleotide pyrophosphorylase, carboxylating"/>
    <property type="match status" value="1"/>
</dbReference>
<evidence type="ECO:0000256" key="1">
    <source>
        <dbReference type="ARBA" id="ARBA00003237"/>
    </source>
</evidence>
<dbReference type="FunFam" id="3.90.1170.20:FF:000001">
    <property type="entry name" value="Nicotinate-nucleotide diphosphorylase (Carboxylating)"/>
    <property type="match status" value="1"/>
</dbReference>
<evidence type="ECO:0000256" key="10">
    <source>
        <dbReference type="ARBA" id="ARBA00047445"/>
    </source>
</evidence>
<dbReference type="EMBL" id="CP045798">
    <property type="protein sequence ID" value="QNB46529.1"/>
    <property type="molecule type" value="Genomic_DNA"/>
</dbReference>
<feature type="binding site" evidence="13">
    <location>
        <position position="215"/>
    </location>
    <ligand>
        <name>substrate</name>
    </ligand>
</feature>
<feature type="binding site" evidence="13">
    <location>
        <begin position="238"/>
        <end position="240"/>
    </location>
    <ligand>
        <name>substrate</name>
    </ligand>
</feature>
<dbReference type="Proteomes" id="UP000515847">
    <property type="component" value="Chromosome"/>
</dbReference>
<organism evidence="16 17">
    <name type="scientific">Thermanaerosceptrum fracticalcis</name>
    <dbReference type="NCBI Taxonomy" id="1712410"/>
    <lineage>
        <taxon>Bacteria</taxon>
        <taxon>Bacillati</taxon>
        <taxon>Bacillota</taxon>
        <taxon>Clostridia</taxon>
        <taxon>Eubacteriales</taxon>
        <taxon>Peptococcaceae</taxon>
        <taxon>Thermanaerosceptrum</taxon>
    </lineage>
</organism>
<feature type="domain" description="Quinolinate phosphoribosyl transferase C-terminal" evidence="14">
    <location>
        <begin position="109"/>
        <end position="274"/>
    </location>
</feature>
<dbReference type="GO" id="GO:0009435">
    <property type="term" value="P:NAD+ biosynthetic process"/>
    <property type="evidence" value="ECO:0007669"/>
    <property type="project" value="UniProtKB-UniPathway"/>
</dbReference>
<dbReference type="GO" id="GO:0004514">
    <property type="term" value="F:nicotinate-nucleotide diphosphorylase (carboxylating) activity"/>
    <property type="evidence" value="ECO:0007669"/>
    <property type="project" value="UniProtKB-EC"/>
</dbReference>
<dbReference type="PANTHER" id="PTHR32179">
    <property type="entry name" value="NICOTINATE-NUCLEOTIDE PYROPHOSPHORYLASE [CARBOXYLATING]"/>
    <property type="match status" value="1"/>
</dbReference>
<evidence type="ECO:0000256" key="9">
    <source>
        <dbReference type="ARBA" id="ARBA00033102"/>
    </source>
</evidence>
<dbReference type="RefSeq" id="WP_034422101.1">
    <property type="nucleotide sequence ID" value="NZ_CP045798.1"/>
</dbReference>
<dbReference type="OrthoDB" id="9782546at2"/>
<evidence type="ECO:0000256" key="3">
    <source>
        <dbReference type="ARBA" id="ARBA00009400"/>
    </source>
</evidence>
<dbReference type="InterPro" id="IPR037128">
    <property type="entry name" value="Quinolinate_PRibosylTase_N_sf"/>
</dbReference>
<keyword evidence="17" id="KW-1185">Reference proteome</keyword>
<dbReference type="NCBIfam" id="TIGR00078">
    <property type="entry name" value="nadC"/>
    <property type="match status" value="1"/>
</dbReference>
<feature type="binding site" evidence="13">
    <location>
        <position position="97"/>
    </location>
    <ligand>
        <name>substrate</name>
    </ligand>
</feature>
<evidence type="ECO:0000313" key="16">
    <source>
        <dbReference type="EMBL" id="QNB46529.1"/>
    </source>
</evidence>
<comment type="function">
    <text evidence="1">Involved in the catabolism of quinolinic acid (QA).</text>
</comment>
<accession>A0A7G6E375</accession>
<dbReference type="InterPro" id="IPR002638">
    <property type="entry name" value="Quinolinate_PRibosylTrfase_C"/>
</dbReference>
<evidence type="ECO:0000256" key="13">
    <source>
        <dbReference type="PIRSR" id="PIRSR006250-1"/>
    </source>
</evidence>
<dbReference type="AlphaFoldDB" id="A0A7G6E375"/>
<dbReference type="EC" id="2.4.2.19" evidence="5"/>
<keyword evidence="8 12" id="KW-0808">Transferase</keyword>
<feature type="domain" description="Quinolinate phosphoribosyl transferase N-terminal" evidence="15">
    <location>
        <begin position="22"/>
        <end position="107"/>
    </location>
</feature>
<dbReference type="InterPro" id="IPR027277">
    <property type="entry name" value="NadC/ModD"/>
</dbReference>
<evidence type="ECO:0000259" key="15">
    <source>
        <dbReference type="Pfam" id="PF02749"/>
    </source>
</evidence>
<keyword evidence="6" id="KW-0662">Pyridine nucleotide biosynthesis</keyword>
<comment type="pathway">
    <text evidence="2">Cofactor biosynthesis; NAD(+) biosynthesis; nicotinate D-ribonucleotide from quinolinate: step 1/1.</text>
</comment>
<dbReference type="InterPro" id="IPR013785">
    <property type="entry name" value="Aldolase_TIM"/>
</dbReference>
<protein>
    <recommendedName>
        <fullName evidence="11">Probable nicotinate-nucleotide pyrophosphorylase [carboxylating]</fullName>
        <ecNumber evidence="5">2.4.2.19</ecNumber>
    </recommendedName>
    <alternativeName>
        <fullName evidence="9">Quinolinate phosphoribosyltransferase [decarboxylating]</fullName>
    </alternativeName>
</protein>
<dbReference type="GO" id="GO:0005737">
    <property type="term" value="C:cytoplasm"/>
    <property type="evidence" value="ECO:0007669"/>
    <property type="project" value="TreeGrafter"/>
</dbReference>
<proteinExistence type="inferred from homology"/>
<dbReference type="Gene3D" id="3.90.1170.20">
    <property type="entry name" value="Quinolinate phosphoribosyl transferase, N-terminal domain"/>
    <property type="match status" value="1"/>
</dbReference>
<evidence type="ECO:0000256" key="5">
    <source>
        <dbReference type="ARBA" id="ARBA00011944"/>
    </source>
</evidence>
<evidence type="ECO:0000256" key="2">
    <source>
        <dbReference type="ARBA" id="ARBA00004893"/>
    </source>
</evidence>
<evidence type="ECO:0000256" key="11">
    <source>
        <dbReference type="ARBA" id="ARBA00069173"/>
    </source>
</evidence>
<sequence length="277" mass="30691">MNWFLIDEKIKEWLQEDMNNGDVTTDSLVDEESLCAGNFIAKEEGIIAGLEVMKRVFELLDDHISINLHVKDGERVKRGEVIASIKGKTKSILKGERLALNLLQRLSGIATETAQYVDLIRDLNVRLVDTRKTTPGLRIIEKYAVKIGGGYNHRFNLSEAVLIKDNHIAATGSIKNAIEKAKENIPHTMKIEIEVETLGQMEEAIAAGADIVLLDNMDIAMLKEAVSRNKGRVILEASGNITRTNIREIAKTGVDIISVGAITHSVKAMDISLKFTY</sequence>
<keyword evidence="7 12" id="KW-0328">Glycosyltransferase</keyword>
<evidence type="ECO:0000313" key="17">
    <source>
        <dbReference type="Proteomes" id="UP000515847"/>
    </source>
</evidence>
<comment type="similarity">
    <text evidence="3 12">Belongs to the NadC/ModD family.</text>
</comment>
<feature type="binding site" evidence="13">
    <location>
        <position position="154"/>
    </location>
    <ligand>
        <name>substrate</name>
    </ligand>
</feature>
<dbReference type="UniPathway" id="UPA00253">
    <property type="reaction ID" value="UER00331"/>
</dbReference>
<dbReference type="KEGG" id="tfr:BR63_09530"/>
<feature type="binding site" evidence="13">
    <location>
        <position position="164"/>
    </location>
    <ligand>
        <name>substrate</name>
    </ligand>
</feature>
<feature type="binding site" evidence="13">
    <location>
        <begin position="259"/>
        <end position="261"/>
    </location>
    <ligand>
        <name>substrate</name>
    </ligand>
</feature>
<name>A0A7G6E375_THEFR</name>
<reference evidence="16 17" key="1">
    <citation type="journal article" date="2019" name="Front. Microbiol.">
        <title>Thermoanaerosceptrum fracticalcis gen. nov. sp. nov., a Novel Fumarate-Fermenting Microorganism From a Deep Fractured Carbonate Aquifer of the US Great Basin.</title>
        <authorList>
            <person name="Hamilton-Brehm S.D."/>
            <person name="Stewart L.E."/>
            <person name="Zavarin M."/>
            <person name="Caldwell M."/>
            <person name="Lawson P.A."/>
            <person name="Onstott T.C."/>
            <person name="Grzymski J."/>
            <person name="Neveux I."/>
            <person name="Lollar B.S."/>
            <person name="Russell C.E."/>
            <person name="Moser D.P."/>
        </authorList>
    </citation>
    <scope>NUCLEOTIDE SEQUENCE [LARGE SCALE GENOMIC DNA]</scope>
    <source>
        <strain evidence="16 17">DRI-13</strain>
    </source>
</reference>
<dbReference type="SUPFAM" id="SSF51690">
    <property type="entry name" value="Nicotinate/Quinolinate PRTase C-terminal domain-like"/>
    <property type="match status" value="1"/>
</dbReference>
<feature type="binding site" evidence="13">
    <location>
        <position position="194"/>
    </location>
    <ligand>
        <name>substrate</name>
    </ligand>
</feature>
<evidence type="ECO:0000256" key="12">
    <source>
        <dbReference type="PIRNR" id="PIRNR006250"/>
    </source>
</evidence>
<evidence type="ECO:0000256" key="4">
    <source>
        <dbReference type="ARBA" id="ARBA00011218"/>
    </source>
</evidence>
<dbReference type="InterPro" id="IPR036068">
    <property type="entry name" value="Nicotinate_pribotase-like_C"/>
</dbReference>
<evidence type="ECO:0000256" key="6">
    <source>
        <dbReference type="ARBA" id="ARBA00022642"/>
    </source>
</evidence>
<dbReference type="Pfam" id="PF01729">
    <property type="entry name" value="QRPTase_C"/>
    <property type="match status" value="1"/>
</dbReference>
<dbReference type="SUPFAM" id="SSF54675">
    <property type="entry name" value="Nicotinate/Quinolinate PRTase N-terminal domain-like"/>
    <property type="match status" value="1"/>
</dbReference>
<dbReference type="InterPro" id="IPR022412">
    <property type="entry name" value="Quinolinate_PRibosylTrfase_N"/>
</dbReference>
<feature type="binding site" evidence="13">
    <location>
        <begin position="130"/>
        <end position="132"/>
    </location>
    <ligand>
        <name>substrate</name>
    </ligand>
</feature>
<comment type="subunit">
    <text evidence="4">Hexamer formed by 3 homodimers.</text>
</comment>
<evidence type="ECO:0000256" key="8">
    <source>
        <dbReference type="ARBA" id="ARBA00022679"/>
    </source>
</evidence>
<dbReference type="PIRSF" id="PIRSF006250">
    <property type="entry name" value="NadC_ModD"/>
    <property type="match status" value="1"/>
</dbReference>
<evidence type="ECO:0000259" key="14">
    <source>
        <dbReference type="Pfam" id="PF01729"/>
    </source>
</evidence>
<gene>
    <name evidence="16" type="primary">nadC</name>
    <name evidence="16" type="ORF">BR63_09530</name>
</gene>